<proteinExistence type="predicted"/>
<sequence length="123" mass="14732">MIRALKIDVIKSEFGIDLSKKNNNYLNKDGEPNEKFNEDFKDYSNQIFEKYKDPSKSDDKKKQYYRRLFTYSLNKLNNLMHPKLEGRLADLEDAVKDQINCEFDEAPYHPLVIFLNNYKRLIE</sequence>
<reference evidence="1 2" key="1">
    <citation type="journal article" date="2018" name="Sci. Rep.">
        <title>Genomic signatures of local adaptation to the degree of environmental predictability in rotifers.</title>
        <authorList>
            <person name="Franch-Gras L."/>
            <person name="Hahn C."/>
            <person name="Garcia-Roger E.M."/>
            <person name="Carmona M.J."/>
            <person name="Serra M."/>
            <person name="Gomez A."/>
        </authorList>
    </citation>
    <scope>NUCLEOTIDE SEQUENCE [LARGE SCALE GENOMIC DNA]</scope>
    <source>
        <strain evidence="1">HYR1</strain>
    </source>
</reference>
<dbReference type="EMBL" id="REGN01001049">
    <property type="protein sequence ID" value="RNA37415.1"/>
    <property type="molecule type" value="Genomic_DNA"/>
</dbReference>
<evidence type="ECO:0000313" key="2">
    <source>
        <dbReference type="Proteomes" id="UP000276133"/>
    </source>
</evidence>
<protein>
    <submittedName>
        <fullName evidence="1">Uncharacterized protein</fullName>
    </submittedName>
</protein>
<comment type="caution">
    <text evidence="1">The sequence shown here is derived from an EMBL/GenBank/DDBJ whole genome shotgun (WGS) entry which is preliminary data.</text>
</comment>
<keyword evidence="2" id="KW-1185">Reference proteome</keyword>
<organism evidence="1 2">
    <name type="scientific">Brachionus plicatilis</name>
    <name type="common">Marine rotifer</name>
    <name type="synonym">Brachionus muelleri</name>
    <dbReference type="NCBI Taxonomy" id="10195"/>
    <lineage>
        <taxon>Eukaryota</taxon>
        <taxon>Metazoa</taxon>
        <taxon>Spiralia</taxon>
        <taxon>Gnathifera</taxon>
        <taxon>Rotifera</taxon>
        <taxon>Eurotatoria</taxon>
        <taxon>Monogononta</taxon>
        <taxon>Pseudotrocha</taxon>
        <taxon>Ploima</taxon>
        <taxon>Brachionidae</taxon>
        <taxon>Brachionus</taxon>
    </lineage>
</organism>
<gene>
    <name evidence="1" type="ORF">BpHYR1_010954</name>
</gene>
<accession>A0A3M7SNX8</accession>
<dbReference type="Proteomes" id="UP000276133">
    <property type="component" value="Unassembled WGS sequence"/>
</dbReference>
<dbReference type="AlphaFoldDB" id="A0A3M7SNX8"/>
<name>A0A3M7SNX8_BRAPC</name>
<evidence type="ECO:0000313" key="1">
    <source>
        <dbReference type="EMBL" id="RNA37415.1"/>
    </source>
</evidence>